<dbReference type="GO" id="GO:0005829">
    <property type="term" value="C:cytosol"/>
    <property type="evidence" value="ECO:0007669"/>
    <property type="project" value="TreeGrafter"/>
</dbReference>
<dbReference type="Proteomes" id="UP000176725">
    <property type="component" value="Unassembled WGS sequence"/>
</dbReference>
<evidence type="ECO:0000256" key="2">
    <source>
        <dbReference type="ARBA" id="ARBA00022679"/>
    </source>
</evidence>
<sequence length="400" mass="44434">MRCKVNAQNIPFLKAYNQKKLRAGFLVDRILRVFCSGKNKSCGYHETPKKILVVQTHLIGDVMMAIPMLKALKKKYPGAALHLLANDFACGLLDGAWYVDVIHTAPIPWGIRSYSIGNIWRLFFTIARLRKERFDLAIDAQIDFRNAFLLFLVGAKRRLGYDIVGGRTFLTDIPEFPGGIVHLLEGRLSVLQYLGIGTDDKKYELPVRQNARRWVEAFLLEKGIVGRDIVAVHPSASVPEKLWRSERFVAIIDYLYDKGLCPVLVEGPGDGVLVDEICFKGKNDVIRFKTNLSNATAFFAACSLVICLDSMAAHLAAAVGTPAIVLYGPQPPEIAKPFGKNVIAIWKGNMDCQPCVYNGCKQCRGGINECMDRIEVDDVISKIGEFVATGSIKTKGFLHV</sequence>
<accession>A0A1F8BQ68</accession>
<protein>
    <recommendedName>
        <fullName evidence="5">Lipopolysaccharide heptosyltransferase II</fullName>
    </recommendedName>
</protein>
<comment type="caution">
    <text evidence="3">The sequence shown here is derived from an EMBL/GenBank/DDBJ whole genome shotgun (WGS) entry which is preliminary data.</text>
</comment>
<gene>
    <name evidence="3" type="ORF">A2893_01590</name>
</gene>
<evidence type="ECO:0000313" key="4">
    <source>
        <dbReference type="Proteomes" id="UP000176725"/>
    </source>
</evidence>
<dbReference type="Gene3D" id="3.40.50.2000">
    <property type="entry name" value="Glycogen Phosphorylase B"/>
    <property type="match status" value="2"/>
</dbReference>
<dbReference type="GO" id="GO:0008713">
    <property type="term" value="F:ADP-heptose-lipopolysaccharide heptosyltransferase activity"/>
    <property type="evidence" value="ECO:0007669"/>
    <property type="project" value="TreeGrafter"/>
</dbReference>
<dbReference type="Pfam" id="PF01075">
    <property type="entry name" value="Glyco_transf_9"/>
    <property type="match status" value="1"/>
</dbReference>
<dbReference type="InterPro" id="IPR051199">
    <property type="entry name" value="LPS_LOS_Heptosyltrfase"/>
</dbReference>
<evidence type="ECO:0000256" key="1">
    <source>
        <dbReference type="ARBA" id="ARBA00022676"/>
    </source>
</evidence>
<proteinExistence type="predicted"/>
<keyword evidence="1" id="KW-0328">Glycosyltransferase</keyword>
<keyword evidence="2" id="KW-0808">Transferase</keyword>
<dbReference type="PANTHER" id="PTHR30160:SF1">
    <property type="entry name" value="LIPOPOLYSACCHARIDE 1,2-N-ACETYLGLUCOSAMINETRANSFERASE-RELATED"/>
    <property type="match status" value="1"/>
</dbReference>
<dbReference type="PANTHER" id="PTHR30160">
    <property type="entry name" value="TETRAACYLDISACCHARIDE 4'-KINASE-RELATED"/>
    <property type="match status" value="1"/>
</dbReference>
<name>A0A1F8BQ68_9BACT</name>
<reference evidence="3 4" key="1">
    <citation type="journal article" date="2016" name="Nat. Commun.">
        <title>Thousands of microbial genomes shed light on interconnected biogeochemical processes in an aquifer system.</title>
        <authorList>
            <person name="Anantharaman K."/>
            <person name="Brown C.T."/>
            <person name="Hug L.A."/>
            <person name="Sharon I."/>
            <person name="Castelle C.J."/>
            <person name="Probst A.J."/>
            <person name="Thomas B.C."/>
            <person name="Singh A."/>
            <person name="Wilkins M.J."/>
            <person name="Karaoz U."/>
            <person name="Brodie E.L."/>
            <person name="Williams K.H."/>
            <person name="Hubbard S.S."/>
            <person name="Banfield J.F."/>
        </authorList>
    </citation>
    <scope>NUCLEOTIDE SEQUENCE [LARGE SCALE GENOMIC DNA]</scope>
</reference>
<dbReference type="SUPFAM" id="SSF53756">
    <property type="entry name" value="UDP-Glycosyltransferase/glycogen phosphorylase"/>
    <property type="match status" value="1"/>
</dbReference>
<dbReference type="STRING" id="1802521.A2893_01590"/>
<dbReference type="AlphaFoldDB" id="A0A1F8BQ68"/>
<evidence type="ECO:0000313" key="3">
    <source>
        <dbReference type="EMBL" id="OGM65428.1"/>
    </source>
</evidence>
<dbReference type="EMBL" id="MGHH01000003">
    <property type="protein sequence ID" value="OGM65428.1"/>
    <property type="molecule type" value="Genomic_DNA"/>
</dbReference>
<organism evidence="3 4">
    <name type="scientific">Candidatus Woesebacteria bacterium RIFCSPLOWO2_01_FULL_39_25</name>
    <dbReference type="NCBI Taxonomy" id="1802521"/>
    <lineage>
        <taxon>Bacteria</taxon>
        <taxon>Candidatus Woeseibacteriota</taxon>
    </lineage>
</organism>
<dbReference type="CDD" id="cd03789">
    <property type="entry name" value="GT9_LPS_heptosyltransferase"/>
    <property type="match status" value="1"/>
</dbReference>
<dbReference type="GO" id="GO:0009244">
    <property type="term" value="P:lipopolysaccharide core region biosynthetic process"/>
    <property type="evidence" value="ECO:0007669"/>
    <property type="project" value="TreeGrafter"/>
</dbReference>
<evidence type="ECO:0008006" key="5">
    <source>
        <dbReference type="Google" id="ProtNLM"/>
    </source>
</evidence>
<dbReference type="InterPro" id="IPR002201">
    <property type="entry name" value="Glyco_trans_9"/>
</dbReference>